<evidence type="ECO:0000256" key="2">
    <source>
        <dbReference type="ARBA" id="ARBA00022737"/>
    </source>
</evidence>
<name>A0A5N5HNU4_9ROSA</name>
<proteinExistence type="predicted"/>
<evidence type="ECO:0000313" key="7">
    <source>
        <dbReference type="EMBL" id="KAB2627812.1"/>
    </source>
</evidence>
<dbReference type="InterPro" id="IPR017930">
    <property type="entry name" value="Myb_dom"/>
</dbReference>
<dbReference type="SMART" id="SM00717">
    <property type="entry name" value="SANT"/>
    <property type="match status" value="2"/>
</dbReference>
<keyword evidence="4" id="KW-0539">Nucleus</keyword>
<organism evidence="7 8">
    <name type="scientific">Pyrus ussuriensis x Pyrus communis</name>
    <dbReference type="NCBI Taxonomy" id="2448454"/>
    <lineage>
        <taxon>Eukaryota</taxon>
        <taxon>Viridiplantae</taxon>
        <taxon>Streptophyta</taxon>
        <taxon>Embryophyta</taxon>
        <taxon>Tracheophyta</taxon>
        <taxon>Spermatophyta</taxon>
        <taxon>Magnoliopsida</taxon>
        <taxon>eudicotyledons</taxon>
        <taxon>Gunneridae</taxon>
        <taxon>Pentapetalae</taxon>
        <taxon>rosids</taxon>
        <taxon>fabids</taxon>
        <taxon>Rosales</taxon>
        <taxon>Rosaceae</taxon>
        <taxon>Amygdaloideae</taxon>
        <taxon>Maleae</taxon>
        <taxon>Pyrus</taxon>
    </lineage>
</organism>
<dbReference type="GO" id="GO:0005634">
    <property type="term" value="C:nucleus"/>
    <property type="evidence" value="ECO:0007669"/>
    <property type="project" value="UniProtKB-SubCell"/>
</dbReference>
<dbReference type="AlphaFoldDB" id="A0A5N5HNU4"/>
<evidence type="ECO:0000256" key="4">
    <source>
        <dbReference type="ARBA" id="ARBA00023242"/>
    </source>
</evidence>
<reference evidence="7 8" key="1">
    <citation type="submission" date="2019-09" db="EMBL/GenBank/DDBJ databases">
        <authorList>
            <person name="Ou C."/>
        </authorList>
    </citation>
    <scope>NUCLEOTIDE SEQUENCE [LARGE SCALE GENOMIC DNA]</scope>
    <source>
        <strain evidence="7">S2</strain>
        <tissue evidence="7">Leaf</tissue>
    </source>
</reference>
<sequence length="233" mass="27104">MGRSSRCEKDGLRRGSWTDAEDQILLDYVREHGEGRWEKLSRETGLKRCGKSCRLRWLNYLRPDIKRGNITQEEEELIIRLHKLLGNRWSLIAGRLPGRTDNEIKNYWNSILRKKAKENQSERSRNERKTIEDLATEAAKNTEAEPDCHDGFLPNTSDSDMPRNFITDLNEGQLSISEFLHTDFTKLCELNTKIVDCTNNCRNGSLMSTPTTEAPLHLEELLNDWEAYDFYLP</sequence>
<keyword evidence="3" id="KW-0238">DNA-binding</keyword>
<evidence type="ECO:0000259" key="6">
    <source>
        <dbReference type="PROSITE" id="PS51294"/>
    </source>
</evidence>
<keyword evidence="8" id="KW-1185">Reference proteome</keyword>
<dbReference type="Proteomes" id="UP000327157">
    <property type="component" value="Chromosome 8"/>
</dbReference>
<gene>
    <name evidence="7" type="ORF">D8674_032607</name>
</gene>
<feature type="domain" description="Myb-like" evidence="5">
    <location>
        <begin position="9"/>
        <end position="61"/>
    </location>
</feature>
<dbReference type="PROSITE" id="PS51294">
    <property type="entry name" value="HTH_MYB"/>
    <property type="match status" value="2"/>
</dbReference>
<dbReference type="GO" id="GO:0003677">
    <property type="term" value="F:DNA binding"/>
    <property type="evidence" value="ECO:0007669"/>
    <property type="project" value="UniProtKB-KW"/>
</dbReference>
<accession>A0A5N5HNU4</accession>
<protein>
    <submittedName>
        <fullName evidence="7">Transcription factor WER-like</fullName>
    </submittedName>
</protein>
<feature type="domain" description="Myb-like" evidence="5">
    <location>
        <begin position="62"/>
        <end position="112"/>
    </location>
</feature>
<dbReference type="Pfam" id="PF00249">
    <property type="entry name" value="Myb_DNA-binding"/>
    <property type="match status" value="2"/>
</dbReference>
<dbReference type="InterPro" id="IPR009057">
    <property type="entry name" value="Homeodomain-like_sf"/>
</dbReference>
<dbReference type="SUPFAM" id="SSF46689">
    <property type="entry name" value="Homeodomain-like"/>
    <property type="match status" value="1"/>
</dbReference>
<reference evidence="7 8" key="3">
    <citation type="submission" date="2019-11" db="EMBL/GenBank/DDBJ databases">
        <title>A de novo genome assembly of a pear dwarfing rootstock.</title>
        <authorList>
            <person name="Wang F."/>
            <person name="Wang J."/>
            <person name="Li S."/>
            <person name="Zhang Y."/>
            <person name="Fang M."/>
            <person name="Ma L."/>
            <person name="Zhao Y."/>
            <person name="Jiang S."/>
        </authorList>
    </citation>
    <scope>NUCLEOTIDE SEQUENCE [LARGE SCALE GENOMIC DNA]</scope>
    <source>
        <strain evidence="7">S2</strain>
        <tissue evidence="7">Leaf</tissue>
    </source>
</reference>
<feature type="domain" description="HTH myb-type" evidence="6">
    <location>
        <begin position="9"/>
        <end position="61"/>
    </location>
</feature>
<comment type="subcellular location">
    <subcellularLocation>
        <location evidence="1">Nucleus</location>
    </subcellularLocation>
</comment>
<dbReference type="EMBL" id="SMOL01000148">
    <property type="protein sequence ID" value="KAB2627812.1"/>
    <property type="molecule type" value="Genomic_DNA"/>
</dbReference>
<dbReference type="InterPro" id="IPR001005">
    <property type="entry name" value="SANT/Myb"/>
</dbReference>
<evidence type="ECO:0000256" key="3">
    <source>
        <dbReference type="ARBA" id="ARBA00023125"/>
    </source>
</evidence>
<dbReference type="PROSITE" id="PS50090">
    <property type="entry name" value="MYB_LIKE"/>
    <property type="match status" value="2"/>
</dbReference>
<dbReference type="CDD" id="cd00167">
    <property type="entry name" value="SANT"/>
    <property type="match status" value="2"/>
</dbReference>
<keyword evidence="2" id="KW-0677">Repeat</keyword>
<dbReference type="FunFam" id="1.10.10.60:FF:000001">
    <property type="entry name" value="MYB-related transcription factor"/>
    <property type="match status" value="1"/>
</dbReference>
<dbReference type="PANTHER" id="PTHR47999">
    <property type="entry name" value="TRANSCRIPTION FACTOR MYB8-RELATED-RELATED"/>
    <property type="match status" value="1"/>
</dbReference>
<evidence type="ECO:0000259" key="5">
    <source>
        <dbReference type="PROSITE" id="PS50090"/>
    </source>
</evidence>
<evidence type="ECO:0000256" key="1">
    <source>
        <dbReference type="ARBA" id="ARBA00004123"/>
    </source>
</evidence>
<evidence type="ECO:0000313" key="8">
    <source>
        <dbReference type="Proteomes" id="UP000327157"/>
    </source>
</evidence>
<dbReference type="OrthoDB" id="2143914at2759"/>
<reference evidence="8" key="2">
    <citation type="submission" date="2019-10" db="EMBL/GenBank/DDBJ databases">
        <title>A de novo genome assembly of a pear dwarfing rootstock.</title>
        <authorList>
            <person name="Wang F."/>
            <person name="Wang J."/>
            <person name="Li S."/>
            <person name="Zhang Y."/>
            <person name="Fang M."/>
            <person name="Ma L."/>
            <person name="Zhao Y."/>
            <person name="Jiang S."/>
        </authorList>
    </citation>
    <scope>NUCLEOTIDE SEQUENCE [LARGE SCALE GENOMIC DNA]</scope>
</reference>
<comment type="caution">
    <text evidence="7">The sequence shown here is derived from an EMBL/GenBank/DDBJ whole genome shotgun (WGS) entry which is preliminary data.</text>
</comment>
<feature type="domain" description="HTH myb-type" evidence="6">
    <location>
        <begin position="62"/>
        <end position="116"/>
    </location>
</feature>
<dbReference type="Gene3D" id="1.10.10.60">
    <property type="entry name" value="Homeodomain-like"/>
    <property type="match status" value="2"/>
</dbReference>
<dbReference type="InterPro" id="IPR015495">
    <property type="entry name" value="Myb_TF_plants"/>
</dbReference>
<dbReference type="PANTHER" id="PTHR47999:SF114">
    <property type="entry name" value="MYB FAMILY PROTEIN"/>
    <property type="match status" value="1"/>
</dbReference>